<evidence type="ECO:0000313" key="2">
    <source>
        <dbReference type="Proteomes" id="UP000762676"/>
    </source>
</evidence>
<accession>A0AAV4IJ92</accession>
<dbReference type="AlphaFoldDB" id="A0AAV4IJ92"/>
<sequence>MLLPCFTPRCVSRRECQRTGKRAVWFPSKETCHLATTGIMLLSIWTWNFFRKTKECPPGGTGLLAFAYNLPHGGRLDNKAVYCRPKDMRPVDFGETFAGPPETLMKQLEDLDFSDDISLLSHKQQDAQGMLSRMGNIRGS</sequence>
<comment type="caution">
    <text evidence="1">The sequence shown here is derived from an EMBL/GenBank/DDBJ whole genome shotgun (WGS) entry which is preliminary data.</text>
</comment>
<protein>
    <submittedName>
        <fullName evidence="1">Uncharacterized protein</fullName>
    </submittedName>
</protein>
<gene>
    <name evidence="1" type="ORF">ElyMa_003033200</name>
</gene>
<dbReference type="EMBL" id="BMAT01006261">
    <property type="protein sequence ID" value="GFS09232.1"/>
    <property type="molecule type" value="Genomic_DNA"/>
</dbReference>
<reference evidence="1 2" key="1">
    <citation type="journal article" date="2021" name="Elife">
        <title>Chloroplast acquisition without the gene transfer in kleptoplastic sea slugs, Plakobranchus ocellatus.</title>
        <authorList>
            <person name="Maeda T."/>
            <person name="Takahashi S."/>
            <person name="Yoshida T."/>
            <person name="Shimamura S."/>
            <person name="Takaki Y."/>
            <person name="Nagai Y."/>
            <person name="Toyoda A."/>
            <person name="Suzuki Y."/>
            <person name="Arimoto A."/>
            <person name="Ishii H."/>
            <person name="Satoh N."/>
            <person name="Nishiyama T."/>
            <person name="Hasebe M."/>
            <person name="Maruyama T."/>
            <person name="Minagawa J."/>
            <person name="Obokata J."/>
            <person name="Shigenobu S."/>
        </authorList>
    </citation>
    <scope>NUCLEOTIDE SEQUENCE [LARGE SCALE GENOMIC DNA]</scope>
</reference>
<keyword evidence="2" id="KW-1185">Reference proteome</keyword>
<evidence type="ECO:0000313" key="1">
    <source>
        <dbReference type="EMBL" id="GFS09232.1"/>
    </source>
</evidence>
<dbReference type="Proteomes" id="UP000762676">
    <property type="component" value="Unassembled WGS sequence"/>
</dbReference>
<proteinExistence type="predicted"/>
<name>A0AAV4IJ92_9GAST</name>
<organism evidence="1 2">
    <name type="scientific">Elysia marginata</name>
    <dbReference type="NCBI Taxonomy" id="1093978"/>
    <lineage>
        <taxon>Eukaryota</taxon>
        <taxon>Metazoa</taxon>
        <taxon>Spiralia</taxon>
        <taxon>Lophotrochozoa</taxon>
        <taxon>Mollusca</taxon>
        <taxon>Gastropoda</taxon>
        <taxon>Heterobranchia</taxon>
        <taxon>Euthyneura</taxon>
        <taxon>Panpulmonata</taxon>
        <taxon>Sacoglossa</taxon>
        <taxon>Placobranchoidea</taxon>
        <taxon>Plakobranchidae</taxon>
        <taxon>Elysia</taxon>
    </lineage>
</organism>